<sequence>MTRMQDLEDQITRAERLERSITDMLTIERLRHFAAECRRERERLSQQRCAA</sequence>
<name>A0ABX2CJM2_9BRAD</name>
<gene>
    <name evidence="2" type="ORF">HL667_25625</name>
</gene>
<keyword evidence="1" id="KW-0175">Coiled coil</keyword>
<reference evidence="2" key="1">
    <citation type="submission" date="2020-05" db="EMBL/GenBank/DDBJ databases">
        <title>Nod-independent and nitrogen-fixing Bradyrhizobium aeschynomene sp. nov. isolated from nodules of Aeschynomene indica.</title>
        <authorList>
            <person name="Zhang Z."/>
        </authorList>
    </citation>
    <scope>NUCLEOTIDE SEQUENCE</scope>
    <source>
        <strain evidence="2">83012</strain>
    </source>
</reference>
<keyword evidence="3" id="KW-1185">Reference proteome</keyword>
<dbReference type="RefSeq" id="WP_172113468.1">
    <property type="nucleotide sequence ID" value="NZ_JABFDN010000010.1"/>
</dbReference>
<protein>
    <recommendedName>
        <fullName evidence="4">Transposase</fullName>
    </recommendedName>
</protein>
<feature type="coiled-coil region" evidence="1">
    <location>
        <begin position="4"/>
        <end position="47"/>
    </location>
</feature>
<organism evidence="2 3">
    <name type="scientific">Bradyrhizobium aeschynomenes</name>
    <dbReference type="NCBI Taxonomy" id="2734909"/>
    <lineage>
        <taxon>Bacteria</taxon>
        <taxon>Pseudomonadati</taxon>
        <taxon>Pseudomonadota</taxon>
        <taxon>Alphaproteobacteria</taxon>
        <taxon>Hyphomicrobiales</taxon>
        <taxon>Nitrobacteraceae</taxon>
        <taxon>Bradyrhizobium</taxon>
    </lineage>
</organism>
<dbReference type="EMBL" id="JABFDN010000010">
    <property type="protein sequence ID" value="NPU68406.1"/>
    <property type="molecule type" value="Genomic_DNA"/>
</dbReference>
<evidence type="ECO:0008006" key="4">
    <source>
        <dbReference type="Google" id="ProtNLM"/>
    </source>
</evidence>
<dbReference type="Proteomes" id="UP000886476">
    <property type="component" value="Unassembled WGS sequence"/>
</dbReference>
<accession>A0ABX2CJM2</accession>
<evidence type="ECO:0000313" key="2">
    <source>
        <dbReference type="EMBL" id="NPU68406.1"/>
    </source>
</evidence>
<proteinExistence type="predicted"/>
<evidence type="ECO:0000256" key="1">
    <source>
        <dbReference type="SAM" id="Coils"/>
    </source>
</evidence>
<evidence type="ECO:0000313" key="3">
    <source>
        <dbReference type="Proteomes" id="UP000886476"/>
    </source>
</evidence>
<comment type="caution">
    <text evidence="2">The sequence shown here is derived from an EMBL/GenBank/DDBJ whole genome shotgun (WGS) entry which is preliminary data.</text>
</comment>